<dbReference type="AlphaFoldDB" id="A0A8T3AZS9"/>
<gene>
    <name evidence="2" type="ORF">KFK09_016105</name>
</gene>
<organism evidence="2 3">
    <name type="scientific">Dendrobium nobile</name>
    <name type="common">Orchid</name>
    <dbReference type="NCBI Taxonomy" id="94219"/>
    <lineage>
        <taxon>Eukaryota</taxon>
        <taxon>Viridiplantae</taxon>
        <taxon>Streptophyta</taxon>
        <taxon>Embryophyta</taxon>
        <taxon>Tracheophyta</taxon>
        <taxon>Spermatophyta</taxon>
        <taxon>Magnoliopsida</taxon>
        <taxon>Liliopsida</taxon>
        <taxon>Asparagales</taxon>
        <taxon>Orchidaceae</taxon>
        <taxon>Epidendroideae</taxon>
        <taxon>Malaxideae</taxon>
        <taxon>Dendrobiinae</taxon>
        <taxon>Dendrobium</taxon>
    </lineage>
</organism>
<sequence length="66" mass="7300">MTWRRSHLSGAHQEEAASPKGVKEEVSSWRVAGDGSSQILKLDSLPLLAGSSIPSFFRHEFYKELG</sequence>
<comment type="caution">
    <text evidence="2">The sequence shown here is derived from an EMBL/GenBank/DDBJ whole genome shotgun (WGS) entry which is preliminary data.</text>
</comment>
<dbReference type="EMBL" id="JAGYWB010000012">
    <property type="protein sequence ID" value="KAI0501162.1"/>
    <property type="molecule type" value="Genomic_DNA"/>
</dbReference>
<feature type="compositionally biased region" description="Basic and acidic residues" evidence="1">
    <location>
        <begin position="12"/>
        <end position="27"/>
    </location>
</feature>
<accession>A0A8T3AZS9</accession>
<reference evidence="2" key="1">
    <citation type="journal article" date="2022" name="Front. Genet.">
        <title>Chromosome-Scale Assembly of the Dendrobium nobile Genome Provides Insights Into the Molecular Mechanism of the Biosynthesis of the Medicinal Active Ingredient of Dendrobium.</title>
        <authorList>
            <person name="Xu Q."/>
            <person name="Niu S.-C."/>
            <person name="Li K.-L."/>
            <person name="Zheng P.-J."/>
            <person name="Zhang X.-J."/>
            <person name="Jia Y."/>
            <person name="Liu Y."/>
            <person name="Niu Y.-X."/>
            <person name="Yu L.-H."/>
            <person name="Chen D.-F."/>
            <person name="Zhang G.-Q."/>
        </authorList>
    </citation>
    <scope>NUCLEOTIDE SEQUENCE</scope>
    <source>
        <tissue evidence="2">Leaf</tissue>
    </source>
</reference>
<protein>
    <submittedName>
        <fullName evidence="2">Uncharacterized protein</fullName>
    </submittedName>
</protein>
<dbReference type="Proteomes" id="UP000829196">
    <property type="component" value="Unassembled WGS sequence"/>
</dbReference>
<keyword evidence="3" id="KW-1185">Reference proteome</keyword>
<proteinExistence type="predicted"/>
<evidence type="ECO:0000256" key="1">
    <source>
        <dbReference type="SAM" id="MobiDB-lite"/>
    </source>
</evidence>
<name>A0A8T3AZS9_DENNO</name>
<feature type="region of interest" description="Disordered" evidence="1">
    <location>
        <begin position="1"/>
        <end position="29"/>
    </location>
</feature>
<evidence type="ECO:0000313" key="2">
    <source>
        <dbReference type="EMBL" id="KAI0501162.1"/>
    </source>
</evidence>
<evidence type="ECO:0000313" key="3">
    <source>
        <dbReference type="Proteomes" id="UP000829196"/>
    </source>
</evidence>